<dbReference type="SMART" id="SM00261">
    <property type="entry name" value="FU"/>
    <property type="match status" value="1"/>
</dbReference>
<accession>A0AA35RGT9</accession>
<keyword evidence="1" id="KW-0812">Transmembrane</keyword>
<dbReference type="Gene3D" id="2.10.220.10">
    <property type="entry name" value="Hormone Receptor, Insulin-like Growth Factor Receptor 1, Chain A, domain 2"/>
    <property type="match status" value="1"/>
</dbReference>
<evidence type="ECO:0000313" key="3">
    <source>
        <dbReference type="Proteomes" id="UP001174909"/>
    </source>
</evidence>
<dbReference type="AlphaFoldDB" id="A0AA35RGT9"/>
<keyword evidence="1" id="KW-0472">Membrane</keyword>
<comment type="caution">
    <text evidence="2">The sequence shown here is derived from an EMBL/GenBank/DDBJ whole genome shotgun (WGS) entry which is preliminary data.</text>
</comment>
<reference evidence="2" key="1">
    <citation type="submission" date="2023-03" db="EMBL/GenBank/DDBJ databases">
        <authorList>
            <person name="Steffen K."/>
            <person name="Cardenas P."/>
        </authorList>
    </citation>
    <scope>NUCLEOTIDE SEQUENCE</scope>
</reference>
<gene>
    <name evidence="2" type="ORF">GBAR_LOCUS7132</name>
</gene>
<dbReference type="SUPFAM" id="SSF57184">
    <property type="entry name" value="Growth factor receptor domain"/>
    <property type="match status" value="1"/>
</dbReference>
<name>A0AA35RGT9_GEOBA</name>
<dbReference type="EMBL" id="CASHTH010001072">
    <property type="protein sequence ID" value="CAI8010939.1"/>
    <property type="molecule type" value="Genomic_DNA"/>
</dbReference>
<evidence type="ECO:0000313" key="2">
    <source>
        <dbReference type="EMBL" id="CAI8010939.1"/>
    </source>
</evidence>
<protein>
    <submittedName>
        <fullName evidence="2">Uncharacterized protein</fullName>
    </submittedName>
</protein>
<dbReference type="Proteomes" id="UP001174909">
    <property type="component" value="Unassembled WGS sequence"/>
</dbReference>
<sequence length="129" mass="14155">MDVATWNKKIQAGSPPASIQECDSSCYGSCAGPGPRLCDKCRQFRNADTLECIDQCPENYQATHNYCIPPESQELCPISCMLKRDTQDPTECSCDQQTDSGAHHGITTGGIIIYVLVGVTFRLIMNSIF</sequence>
<proteinExistence type="predicted"/>
<dbReference type="CDD" id="cd00064">
    <property type="entry name" value="FU"/>
    <property type="match status" value="1"/>
</dbReference>
<evidence type="ECO:0000256" key="1">
    <source>
        <dbReference type="SAM" id="Phobius"/>
    </source>
</evidence>
<keyword evidence="1" id="KW-1133">Transmembrane helix</keyword>
<feature type="transmembrane region" description="Helical" evidence="1">
    <location>
        <begin position="102"/>
        <end position="124"/>
    </location>
</feature>
<organism evidence="2 3">
    <name type="scientific">Geodia barretti</name>
    <name type="common">Barrett's horny sponge</name>
    <dbReference type="NCBI Taxonomy" id="519541"/>
    <lineage>
        <taxon>Eukaryota</taxon>
        <taxon>Metazoa</taxon>
        <taxon>Porifera</taxon>
        <taxon>Demospongiae</taxon>
        <taxon>Heteroscleromorpha</taxon>
        <taxon>Tetractinellida</taxon>
        <taxon>Astrophorina</taxon>
        <taxon>Geodiidae</taxon>
        <taxon>Geodia</taxon>
    </lineage>
</organism>
<keyword evidence="3" id="KW-1185">Reference proteome</keyword>
<dbReference type="InterPro" id="IPR009030">
    <property type="entry name" value="Growth_fac_rcpt_cys_sf"/>
</dbReference>
<dbReference type="InterPro" id="IPR006212">
    <property type="entry name" value="Furin_repeat"/>
</dbReference>